<sequence length="70" mass="7859">MKITLIDAGQLQREIEEQFNVHIHIHDTCGGFYFTLDEPNEAVASYLTEFLTARGEKVTRTDDGLAFGLA</sequence>
<evidence type="ECO:0000313" key="1">
    <source>
        <dbReference type="EMBL" id="SFU35584.1"/>
    </source>
</evidence>
<name>A0A1I7FHG1_9FIRM</name>
<evidence type="ECO:0000313" key="2">
    <source>
        <dbReference type="Proteomes" id="UP000198817"/>
    </source>
</evidence>
<dbReference type="AlphaFoldDB" id="A0A1I7FHG1"/>
<keyword evidence="2" id="KW-1185">Reference proteome</keyword>
<dbReference type="EMBL" id="FPBT01000002">
    <property type="protein sequence ID" value="SFU35584.1"/>
    <property type="molecule type" value="Genomic_DNA"/>
</dbReference>
<dbReference type="RefSeq" id="WP_090469857.1">
    <property type="nucleotide sequence ID" value="NZ_CADAOJ010000016.1"/>
</dbReference>
<proteinExistence type="predicted"/>
<gene>
    <name evidence="1" type="ORF">SAMN05216508_102137</name>
</gene>
<protein>
    <submittedName>
        <fullName evidence="1">Uncharacterized protein</fullName>
    </submittedName>
</protein>
<dbReference type="OrthoDB" id="1828861at2"/>
<organism evidence="1 2">
    <name type="scientific">Eubacterium pyruvativorans</name>
    <dbReference type="NCBI Taxonomy" id="155865"/>
    <lineage>
        <taxon>Bacteria</taxon>
        <taxon>Bacillati</taxon>
        <taxon>Bacillota</taxon>
        <taxon>Clostridia</taxon>
        <taxon>Eubacteriales</taxon>
        <taxon>Eubacteriaceae</taxon>
        <taxon>Eubacterium</taxon>
    </lineage>
</organism>
<accession>A0A1I7FHG1</accession>
<dbReference type="Proteomes" id="UP000198817">
    <property type="component" value="Unassembled WGS sequence"/>
</dbReference>
<reference evidence="1 2" key="1">
    <citation type="submission" date="2016-10" db="EMBL/GenBank/DDBJ databases">
        <authorList>
            <person name="de Groot N.N."/>
        </authorList>
    </citation>
    <scope>NUCLEOTIDE SEQUENCE [LARGE SCALE GENOMIC DNA]</scope>
    <source>
        <strain evidence="1 2">KHGC13</strain>
    </source>
</reference>